<dbReference type="PATRIC" id="fig|1036673.3.peg.2943"/>
<dbReference type="InterPro" id="IPR037923">
    <property type="entry name" value="HTH-like"/>
</dbReference>
<dbReference type="PROSITE" id="PS00041">
    <property type="entry name" value="HTH_ARAC_FAMILY_1"/>
    <property type="match status" value="1"/>
</dbReference>
<evidence type="ECO:0000256" key="2">
    <source>
        <dbReference type="ARBA" id="ARBA00023125"/>
    </source>
</evidence>
<dbReference type="Gene3D" id="1.10.10.60">
    <property type="entry name" value="Homeodomain-like"/>
    <property type="match status" value="2"/>
</dbReference>
<dbReference type="InterPro" id="IPR018060">
    <property type="entry name" value="HTH_AraC"/>
</dbReference>
<dbReference type="SMART" id="SM00342">
    <property type="entry name" value="HTH_ARAC"/>
    <property type="match status" value="1"/>
</dbReference>
<feature type="domain" description="HTH araC/xylS-type" evidence="4">
    <location>
        <begin position="179"/>
        <end position="277"/>
    </location>
</feature>
<keyword evidence="1" id="KW-0805">Transcription regulation</keyword>
<dbReference type="GO" id="GO:0003700">
    <property type="term" value="F:DNA-binding transcription factor activity"/>
    <property type="evidence" value="ECO:0007669"/>
    <property type="project" value="InterPro"/>
</dbReference>
<accession>F8FDA0</accession>
<reference evidence="5 6" key="2">
    <citation type="journal article" date="2013" name="Genome Announc.">
        <title>Genome Sequence of Growth-Improving Paenibacillus mucilaginosus Strain KNP414.</title>
        <authorList>
            <person name="Lu J.J."/>
            <person name="Wang J.F."/>
            <person name="Hu X.F."/>
        </authorList>
    </citation>
    <scope>NUCLEOTIDE SEQUENCE [LARGE SCALE GENOMIC DNA]</scope>
    <source>
        <strain evidence="5 6">KNP414</strain>
    </source>
</reference>
<sequence length="289" mass="33586">MLTPASYGFRNEDRSILTIDSIGWQTINSPAYSFAGEERPDTGHVIFQYTLSGQGCIEYEQQSYPLPKGSGFLIKVPGRHRYYFPEGGEPWEVIWLNIRGEEAARLWDLVTAREGPVIRRETDSPVIEGFWRLFRMIAEEKVTDKYLLSARVYEWMLTLVRTSTDDGKEISETSSTMIEKAKRYMKENYALPVTLETLSGHCGVNKHHLCRLFQKSERTSPLAYLRDRRVEAAVALLRTTELPIHEIGRRCGFESPSYFGKVFRHYMAMTPKEYRMKTLEFPYDAIFYE</sequence>
<dbReference type="InterPro" id="IPR003313">
    <property type="entry name" value="AraC-bd"/>
</dbReference>
<reference evidence="6" key="1">
    <citation type="submission" date="2011-06" db="EMBL/GenBank/DDBJ databases">
        <title>Complete genome sequence of Paenibacillus mucilaginosus KNP414.</title>
        <authorList>
            <person name="Wang J."/>
            <person name="Hu S."/>
            <person name="Hu X."/>
            <person name="Zhang B."/>
            <person name="Dong D."/>
            <person name="Zhang S."/>
            <person name="Zhao K."/>
            <person name="Wu D."/>
        </authorList>
    </citation>
    <scope>NUCLEOTIDE SEQUENCE [LARGE SCALE GENOMIC DNA]</scope>
    <source>
        <strain evidence="6">KNP414</strain>
    </source>
</reference>
<dbReference type="InterPro" id="IPR020449">
    <property type="entry name" value="Tscrpt_reg_AraC-type_HTH"/>
</dbReference>
<proteinExistence type="predicted"/>
<evidence type="ECO:0000259" key="4">
    <source>
        <dbReference type="PROSITE" id="PS01124"/>
    </source>
</evidence>
<evidence type="ECO:0000256" key="3">
    <source>
        <dbReference type="ARBA" id="ARBA00023163"/>
    </source>
</evidence>
<dbReference type="KEGG" id="pms:KNP414_03202"/>
<dbReference type="Proteomes" id="UP000006620">
    <property type="component" value="Chromosome"/>
</dbReference>
<dbReference type="SUPFAM" id="SSF51215">
    <property type="entry name" value="Regulatory protein AraC"/>
    <property type="match status" value="1"/>
</dbReference>
<evidence type="ECO:0000256" key="1">
    <source>
        <dbReference type="ARBA" id="ARBA00023015"/>
    </source>
</evidence>
<evidence type="ECO:0000313" key="6">
    <source>
        <dbReference type="Proteomes" id="UP000006620"/>
    </source>
</evidence>
<dbReference type="HOGENOM" id="CLU_000445_88_6_9"/>
<evidence type="ECO:0000313" key="5">
    <source>
        <dbReference type="EMBL" id="AEI41760.1"/>
    </source>
</evidence>
<organism evidence="5 6">
    <name type="scientific">Paenibacillus mucilaginosus (strain KNP414)</name>
    <dbReference type="NCBI Taxonomy" id="1036673"/>
    <lineage>
        <taxon>Bacteria</taxon>
        <taxon>Bacillati</taxon>
        <taxon>Bacillota</taxon>
        <taxon>Bacilli</taxon>
        <taxon>Bacillales</taxon>
        <taxon>Paenibacillaceae</taxon>
        <taxon>Paenibacillus</taxon>
    </lineage>
</organism>
<dbReference type="EMBL" id="CP002869">
    <property type="protein sequence ID" value="AEI41760.1"/>
    <property type="molecule type" value="Genomic_DNA"/>
</dbReference>
<dbReference type="Gene3D" id="2.60.120.280">
    <property type="entry name" value="Regulatory protein AraC"/>
    <property type="match status" value="1"/>
</dbReference>
<dbReference type="PANTHER" id="PTHR43280:SF30">
    <property type="entry name" value="MMSAB OPERON REGULATORY PROTEIN"/>
    <property type="match status" value="1"/>
</dbReference>
<dbReference type="Pfam" id="PF02311">
    <property type="entry name" value="AraC_binding"/>
    <property type="match status" value="1"/>
</dbReference>
<keyword evidence="3" id="KW-0804">Transcription</keyword>
<dbReference type="PANTHER" id="PTHR43280">
    <property type="entry name" value="ARAC-FAMILY TRANSCRIPTIONAL REGULATOR"/>
    <property type="match status" value="1"/>
</dbReference>
<dbReference type="PROSITE" id="PS01124">
    <property type="entry name" value="HTH_ARAC_FAMILY_2"/>
    <property type="match status" value="1"/>
</dbReference>
<dbReference type="InterPro" id="IPR018062">
    <property type="entry name" value="HTH_AraC-typ_CS"/>
</dbReference>
<dbReference type="SUPFAM" id="SSF46689">
    <property type="entry name" value="Homeodomain-like"/>
    <property type="match status" value="2"/>
</dbReference>
<dbReference type="AlphaFoldDB" id="F8FDA0"/>
<keyword evidence="2" id="KW-0238">DNA-binding</keyword>
<name>F8FDA0_PAEMK</name>
<dbReference type="GO" id="GO:0043565">
    <property type="term" value="F:sequence-specific DNA binding"/>
    <property type="evidence" value="ECO:0007669"/>
    <property type="project" value="InterPro"/>
</dbReference>
<dbReference type="InterPro" id="IPR009057">
    <property type="entry name" value="Homeodomain-like_sf"/>
</dbReference>
<protein>
    <submittedName>
        <fullName evidence="5">Transcriptional regulator, AraC family</fullName>
    </submittedName>
</protein>
<dbReference type="PRINTS" id="PR00032">
    <property type="entry name" value="HTHARAC"/>
</dbReference>
<gene>
    <name evidence="5" type="ordered locus">KNP414_03202</name>
</gene>
<dbReference type="Pfam" id="PF12833">
    <property type="entry name" value="HTH_18"/>
    <property type="match status" value="1"/>
</dbReference>